<proteinExistence type="predicted"/>
<keyword evidence="8" id="KW-1185">Reference proteome</keyword>
<evidence type="ECO:0000313" key="7">
    <source>
        <dbReference type="EMBL" id="NYG36007.1"/>
    </source>
</evidence>
<name>A0A852X0I2_9MICO</name>
<gene>
    <name evidence="7" type="ORF">BJY28_000476</name>
</gene>
<comment type="subcellular location">
    <subcellularLocation>
        <location evidence="1">Cell membrane</location>
        <topology evidence="1">Multi-pass membrane protein</topology>
    </subcellularLocation>
</comment>
<dbReference type="Pfam" id="PF04066">
    <property type="entry name" value="MrpF_PhaF"/>
    <property type="match status" value="1"/>
</dbReference>
<dbReference type="EMBL" id="JACBZX010000001">
    <property type="protein sequence ID" value="NYG36007.1"/>
    <property type="molecule type" value="Genomic_DNA"/>
</dbReference>
<comment type="caution">
    <text evidence="7">The sequence shown here is derived from an EMBL/GenBank/DDBJ whole genome shotgun (WGS) entry which is preliminary data.</text>
</comment>
<dbReference type="AlphaFoldDB" id="A0A852X0I2"/>
<evidence type="ECO:0000256" key="3">
    <source>
        <dbReference type="ARBA" id="ARBA00022692"/>
    </source>
</evidence>
<evidence type="ECO:0000256" key="1">
    <source>
        <dbReference type="ARBA" id="ARBA00004651"/>
    </source>
</evidence>
<keyword evidence="3 6" id="KW-0812">Transmembrane</keyword>
<evidence type="ECO:0000256" key="6">
    <source>
        <dbReference type="SAM" id="Phobius"/>
    </source>
</evidence>
<protein>
    <submittedName>
        <fullName evidence="7">Multisubunit Na+/H+ antiporter MnhF subunit</fullName>
    </submittedName>
</protein>
<keyword evidence="5 6" id="KW-0472">Membrane</keyword>
<keyword evidence="2" id="KW-1003">Cell membrane</keyword>
<evidence type="ECO:0000313" key="8">
    <source>
        <dbReference type="Proteomes" id="UP000592181"/>
    </source>
</evidence>
<organism evidence="7 8">
    <name type="scientific">Janibacter alkaliphilus</name>
    <dbReference type="NCBI Taxonomy" id="1069963"/>
    <lineage>
        <taxon>Bacteria</taxon>
        <taxon>Bacillati</taxon>
        <taxon>Actinomycetota</taxon>
        <taxon>Actinomycetes</taxon>
        <taxon>Micrococcales</taxon>
        <taxon>Intrasporangiaceae</taxon>
        <taxon>Janibacter</taxon>
    </lineage>
</organism>
<dbReference type="Proteomes" id="UP000592181">
    <property type="component" value="Unassembled WGS sequence"/>
</dbReference>
<dbReference type="GO" id="GO:0015075">
    <property type="term" value="F:monoatomic ion transmembrane transporter activity"/>
    <property type="evidence" value="ECO:0007669"/>
    <property type="project" value="InterPro"/>
</dbReference>
<sequence>MTVVVAIAMGILGAAVVLALLRIRTTDEAASAAVVGDLIFFSGVGLLILLSMLRESAAVTEAALLASLLGILSTIALARIITRGRR</sequence>
<evidence type="ECO:0000256" key="2">
    <source>
        <dbReference type="ARBA" id="ARBA00022475"/>
    </source>
</evidence>
<evidence type="ECO:0000256" key="4">
    <source>
        <dbReference type="ARBA" id="ARBA00022989"/>
    </source>
</evidence>
<dbReference type="InterPro" id="IPR007208">
    <property type="entry name" value="MrpF/PhaF-like"/>
</dbReference>
<reference evidence="7 8" key="1">
    <citation type="submission" date="2020-07" db="EMBL/GenBank/DDBJ databases">
        <title>Sequencing the genomes of 1000 actinobacteria strains.</title>
        <authorList>
            <person name="Klenk H.-P."/>
        </authorList>
    </citation>
    <scope>NUCLEOTIDE SEQUENCE [LARGE SCALE GENOMIC DNA]</scope>
    <source>
        <strain evidence="7 8">DSM 24723</strain>
    </source>
</reference>
<feature type="transmembrane region" description="Helical" evidence="6">
    <location>
        <begin position="62"/>
        <end position="81"/>
    </location>
</feature>
<evidence type="ECO:0000256" key="5">
    <source>
        <dbReference type="ARBA" id="ARBA00023136"/>
    </source>
</evidence>
<feature type="transmembrane region" description="Helical" evidence="6">
    <location>
        <begin position="29"/>
        <end position="50"/>
    </location>
</feature>
<keyword evidence="4 6" id="KW-1133">Transmembrane helix</keyword>
<dbReference type="GO" id="GO:0005886">
    <property type="term" value="C:plasma membrane"/>
    <property type="evidence" value="ECO:0007669"/>
    <property type="project" value="UniProtKB-SubCell"/>
</dbReference>
<accession>A0A852X0I2</accession>
<dbReference type="RefSeq" id="WP_179461580.1">
    <property type="nucleotide sequence ID" value="NZ_JACBZX010000001.1"/>
</dbReference>